<dbReference type="InterPro" id="IPR037523">
    <property type="entry name" value="VOC_core"/>
</dbReference>
<dbReference type="AlphaFoldDB" id="W4LCN0"/>
<name>W4LCN0_ENTF1</name>
<sequence>MTASAHNGGIGTLGTFVLDVNNLETCSTFWCQVLGVDVLFHEQGMQGLGREGEHPLMLLQKVAEPRQGKNRAHIDINVTDLEASVHRVEELGGRQLEAHILSEFGIEWVVMADPDSNEFCLVKHS</sequence>
<organism evidence="2 3">
    <name type="scientific">Entotheonella factor</name>
    <dbReference type="NCBI Taxonomy" id="1429438"/>
    <lineage>
        <taxon>Bacteria</taxon>
        <taxon>Pseudomonadati</taxon>
        <taxon>Nitrospinota/Tectimicrobiota group</taxon>
        <taxon>Candidatus Tectimicrobiota</taxon>
        <taxon>Candidatus Entotheonellia</taxon>
        <taxon>Candidatus Entotheonellales</taxon>
        <taxon>Candidatus Entotheonellaceae</taxon>
        <taxon>Candidatus Entotheonella</taxon>
    </lineage>
</organism>
<evidence type="ECO:0000313" key="3">
    <source>
        <dbReference type="Proteomes" id="UP000019141"/>
    </source>
</evidence>
<evidence type="ECO:0000259" key="1">
    <source>
        <dbReference type="PROSITE" id="PS51819"/>
    </source>
</evidence>
<dbReference type="SUPFAM" id="SSF54593">
    <property type="entry name" value="Glyoxalase/Bleomycin resistance protein/Dihydroxybiphenyl dioxygenase"/>
    <property type="match status" value="1"/>
</dbReference>
<gene>
    <name evidence="2" type="ORF">ETSY1_30485</name>
</gene>
<dbReference type="Proteomes" id="UP000019141">
    <property type="component" value="Unassembled WGS sequence"/>
</dbReference>
<keyword evidence="3" id="KW-1185">Reference proteome</keyword>
<accession>W4LCN0</accession>
<dbReference type="Pfam" id="PF18029">
    <property type="entry name" value="Glyoxalase_6"/>
    <property type="match status" value="1"/>
</dbReference>
<proteinExistence type="predicted"/>
<evidence type="ECO:0000313" key="2">
    <source>
        <dbReference type="EMBL" id="ETW95475.1"/>
    </source>
</evidence>
<feature type="domain" description="VOC" evidence="1">
    <location>
        <begin position="12"/>
        <end position="124"/>
    </location>
</feature>
<dbReference type="PANTHER" id="PTHR35908">
    <property type="entry name" value="HYPOTHETICAL FUSION PROTEIN"/>
    <property type="match status" value="1"/>
</dbReference>
<dbReference type="PANTHER" id="PTHR35908:SF1">
    <property type="entry name" value="CONSERVED PROTEIN"/>
    <property type="match status" value="1"/>
</dbReference>
<dbReference type="InterPro" id="IPR041581">
    <property type="entry name" value="Glyoxalase_6"/>
</dbReference>
<protein>
    <recommendedName>
        <fullName evidence="1">VOC domain-containing protein</fullName>
    </recommendedName>
</protein>
<comment type="caution">
    <text evidence="2">The sequence shown here is derived from an EMBL/GenBank/DDBJ whole genome shotgun (WGS) entry which is preliminary data.</text>
</comment>
<dbReference type="InterPro" id="IPR029068">
    <property type="entry name" value="Glyas_Bleomycin-R_OHBP_Dase"/>
</dbReference>
<dbReference type="EMBL" id="AZHW01000913">
    <property type="protein sequence ID" value="ETW95475.1"/>
    <property type="molecule type" value="Genomic_DNA"/>
</dbReference>
<reference evidence="2 3" key="1">
    <citation type="journal article" date="2014" name="Nature">
        <title>An environmental bacterial taxon with a large and distinct metabolic repertoire.</title>
        <authorList>
            <person name="Wilson M.C."/>
            <person name="Mori T."/>
            <person name="Ruckert C."/>
            <person name="Uria A.R."/>
            <person name="Helf M.J."/>
            <person name="Takada K."/>
            <person name="Gernert C."/>
            <person name="Steffens U.A."/>
            <person name="Heycke N."/>
            <person name="Schmitt S."/>
            <person name="Rinke C."/>
            <person name="Helfrich E.J."/>
            <person name="Brachmann A.O."/>
            <person name="Gurgui C."/>
            <person name="Wakimoto T."/>
            <person name="Kracht M."/>
            <person name="Crusemann M."/>
            <person name="Hentschel U."/>
            <person name="Abe I."/>
            <person name="Matsunaga S."/>
            <person name="Kalinowski J."/>
            <person name="Takeyama H."/>
            <person name="Piel J."/>
        </authorList>
    </citation>
    <scope>NUCLEOTIDE SEQUENCE [LARGE SCALE GENOMIC DNA]</scope>
    <source>
        <strain evidence="3">TSY1</strain>
    </source>
</reference>
<dbReference type="Gene3D" id="3.10.180.10">
    <property type="entry name" value="2,3-Dihydroxybiphenyl 1,2-Dioxygenase, domain 1"/>
    <property type="match status" value="1"/>
</dbReference>
<dbReference type="PROSITE" id="PS51819">
    <property type="entry name" value="VOC"/>
    <property type="match status" value="1"/>
</dbReference>
<dbReference type="CDD" id="cd06587">
    <property type="entry name" value="VOC"/>
    <property type="match status" value="1"/>
</dbReference>
<dbReference type="HOGENOM" id="CLU_108054_0_0_7"/>